<reference evidence="2" key="1">
    <citation type="submission" date="2009-10" db="EMBL/GenBank/DDBJ databases">
        <authorList>
            <person name="Weinstock G."/>
            <person name="Sodergren E."/>
            <person name="Clifton S."/>
            <person name="Fulton L."/>
            <person name="Fulton B."/>
            <person name="Courtney L."/>
            <person name="Fronick C."/>
            <person name="Harrison M."/>
            <person name="Strong C."/>
            <person name="Farmer C."/>
            <person name="Delahaunty K."/>
            <person name="Markovic C."/>
            <person name="Hall O."/>
            <person name="Minx P."/>
            <person name="Tomlinson C."/>
            <person name="Mitreva M."/>
            <person name="Nelson J."/>
            <person name="Hou S."/>
            <person name="Wollam A."/>
            <person name="Pepin K.H."/>
            <person name="Johnson M."/>
            <person name="Bhonagiri V."/>
            <person name="Nash W.E."/>
            <person name="Warren W."/>
            <person name="Chinwalla A."/>
            <person name="Mardis E.R."/>
            <person name="Wilson R.K."/>
        </authorList>
    </citation>
    <scope>NUCLEOTIDE SEQUENCE [LARGE SCALE GENOMIC DNA]</scope>
    <source>
        <strain evidence="2">ATCC 700122</strain>
    </source>
</reference>
<name>D0WH31_SLAES</name>
<dbReference type="EMBL" id="ACUX02000007">
    <property type="protein sequence ID" value="EEZ61218.1"/>
    <property type="molecule type" value="Genomic_DNA"/>
</dbReference>
<dbReference type="RefSeq" id="WP_006362551.1">
    <property type="nucleotide sequence ID" value="NZ_GG700630.1"/>
</dbReference>
<dbReference type="GeneID" id="85007805"/>
<keyword evidence="1" id="KW-0472">Membrane</keyword>
<organism evidence="2 3">
    <name type="scientific">Slackia exigua (strain ATCC 700122 / DSM 15923 / CIP 105133 / JCM 11022 / KCTC 5966 / S-7)</name>
    <dbReference type="NCBI Taxonomy" id="649764"/>
    <lineage>
        <taxon>Bacteria</taxon>
        <taxon>Bacillati</taxon>
        <taxon>Actinomycetota</taxon>
        <taxon>Coriobacteriia</taxon>
        <taxon>Eggerthellales</taxon>
        <taxon>Eggerthellaceae</taxon>
        <taxon>Slackia</taxon>
    </lineage>
</organism>
<accession>D0WH31</accession>
<evidence type="ECO:0000256" key="1">
    <source>
        <dbReference type="SAM" id="Phobius"/>
    </source>
</evidence>
<proteinExistence type="predicted"/>
<feature type="transmembrane region" description="Helical" evidence="1">
    <location>
        <begin position="101"/>
        <end position="122"/>
    </location>
</feature>
<dbReference type="OrthoDB" id="3174051at2"/>
<dbReference type="HOGENOM" id="CLU_2002394_0_0_11"/>
<dbReference type="STRING" id="649764.HMPREF0762_01296"/>
<keyword evidence="3" id="KW-1185">Reference proteome</keyword>
<keyword evidence="1" id="KW-1133">Transmembrane helix</keyword>
<gene>
    <name evidence="2" type="ORF">HMPREF0762_01296</name>
</gene>
<comment type="caution">
    <text evidence="2">The sequence shown here is derived from an EMBL/GenBank/DDBJ whole genome shotgun (WGS) entry which is preliminary data.</text>
</comment>
<sequence length="125" mass="14057">MEDRLSEYDEKVLRRLIQIETANRAEEKKSPLAFVKRDTAAGASMRRLDQLGYVGAAYRDGNPLVVEVLGRGYSYIAMIDAEIADIERAERYRREDHQHDVFISCVTAGIGVIGVIFGFLLGHVL</sequence>
<protein>
    <submittedName>
        <fullName evidence="2">Uncharacterized protein</fullName>
    </submittedName>
</protein>
<evidence type="ECO:0000313" key="2">
    <source>
        <dbReference type="EMBL" id="EEZ61218.1"/>
    </source>
</evidence>
<evidence type="ECO:0000313" key="3">
    <source>
        <dbReference type="Proteomes" id="UP000006001"/>
    </source>
</evidence>
<dbReference type="Proteomes" id="UP000006001">
    <property type="component" value="Unassembled WGS sequence"/>
</dbReference>
<dbReference type="AlphaFoldDB" id="D0WH31"/>
<keyword evidence="1" id="KW-0812">Transmembrane</keyword>